<keyword evidence="2" id="KW-1185">Reference proteome</keyword>
<gene>
    <name evidence="1" type="ORF">FGO68_gene12359</name>
</gene>
<sequence length="89" mass="10166">MNRDSKSNLGCELDGEVLKIYQILTLWESQCTSEIPSSTEHKSSNWAFSQKMSILNNQISLNSIKMNKLSAIYSRPACDSQEQTDFHHK</sequence>
<dbReference type="Proteomes" id="UP000785679">
    <property type="component" value="Unassembled WGS sequence"/>
</dbReference>
<comment type="caution">
    <text evidence="1">The sequence shown here is derived from an EMBL/GenBank/DDBJ whole genome shotgun (WGS) entry which is preliminary data.</text>
</comment>
<dbReference type="AlphaFoldDB" id="A0A8J8NVD2"/>
<proteinExistence type="predicted"/>
<evidence type="ECO:0000313" key="1">
    <source>
        <dbReference type="EMBL" id="TNV81823.1"/>
    </source>
</evidence>
<protein>
    <submittedName>
        <fullName evidence="1">Uncharacterized protein</fullName>
    </submittedName>
</protein>
<dbReference type="EMBL" id="RRYP01005697">
    <property type="protein sequence ID" value="TNV81823.1"/>
    <property type="molecule type" value="Genomic_DNA"/>
</dbReference>
<accession>A0A8J8NVD2</accession>
<evidence type="ECO:0000313" key="2">
    <source>
        <dbReference type="Proteomes" id="UP000785679"/>
    </source>
</evidence>
<reference evidence="1" key="1">
    <citation type="submission" date="2019-06" db="EMBL/GenBank/DDBJ databases">
        <authorList>
            <person name="Zheng W."/>
        </authorList>
    </citation>
    <scope>NUCLEOTIDE SEQUENCE</scope>
    <source>
        <strain evidence="1">QDHG01</strain>
    </source>
</reference>
<name>A0A8J8NVD2_HALGN</name>
<organism evidence="1 2">
    <name type="scientific">Halteria grandinella</name>
    <dbReference type="NCBI Taxonomy" id="5974"/>
    <lineage>
        <taxon>Eukaryota</taxon>
        <taxon>Sar</taxon>
        <taxon>Alveolata</taxon>
        <taxon>Ciliophora</taxon>
        <taxon>Intramacronucleata</taxon>
        <taxon>Spirotrichea</taxon>
        <taxon>Stichotrichia</taxon>
        <taxon>Sporadotrichida</taxon>
        <taxon>Halteriidae</taxon>
        <taxon>Halteria</taxon>
    </lineage>
</organism>